<organism evidence="1 2">
    <name type="scientific">Azospirillum brasilense</name>
    <dbReference type="NCBI Taxonomy" id="192"/>
    <lineage>
        <taxon>Bacteria</taxon>
        <taxon>Pseudomonadati</taxon>
        <taxon>Pseudomonadota</taxon>
        <taxon>Alphaproteobacteria</taxon>
        <taxon>Rhodospirillales</taxon>
        <taxon>Azospirillaceae</taxon>
        <taxon>Azospirillum</taxon>
    </lineage>
</organism>
<reference evidence="1 2" key="1">
    <citation type="submission" date="2018-09" db="EMBL/GenBank/DDBJ databases">
        <title>Whole genome based analysis of evolution and adaptive divergence in Indian and Brazilian strains of Azospirillum brasilense.</title>
        <authorList>
            <person name="Singh C."/>
            <person name="Tripathi A.K."/>
        </authorList>
    </citation>
    <scope>NUCLEOTIDE SEQUENCE [LARGE SCALE GENOMIC DNA]</scope>
    <source>
        <strain evidence="1 2">MTCC4036</strain>
    </source>
</reference>
<gene>
    <name evidence="1" type="ORF">D3867_13960</name>
</gene>
<evidence type="ECO:0000313" key="2">
    <source>
        <dbReference type="Proteomes" id="UP000298596"/>
    </source>
</evidence>
<sequence length="112" mass="12716">MPQPNHPPKHEPSYRLNALGTLAKRGVTELEFWCPACRRQSFRDMKMLLAKFDPATDLCMLSCKARCGGCGRRGCHIQPAEPPAPGTPGYREWLRDEMNRCQAFLAEAREQL</sequence>
<name>A0A4D8Q657_AZOBR</name>
<accession>A0A4D8Q657</accession>
<dbReference type="EMBL" id="CP032330">
    <property type="protein sequence ID" value="QCO03019.1"/>
    <property type="molecule type" value="Genomic_DNA"/>
</dbReference>
<evidence type="ECO:0000313" key="1">
    <source>
        <dbReference type="EMBL" id="QCO03019.1"/>
    </source>
</evidence>
<dbReference type="Proteomes" id="UP000298596">
    <property type="component" value="Chromosome"/>
</dbReference>
<dbReference type="AlphaFoldDB" id="A0A4D8Q657"/>
<protein>
    <submittedName>
        <fullName evidence="1">Uncharacterized protein</fullName>
    </submittedName>
</protein>
<proteinExistence type="predicted"/>